<organism evidence="3 4">
    <name type="scientific">Acinetobacter albensis</name>
    <dbReference type="NCBI Taxonomy" id="1673609"/>
    <lineage>
        <taxon>Bacteria</taxon>
        <taxon>Pseudomonadati</taxon>
        <taxon>Pseudomonadota</taxon>
        <taxon>Gammaproteobacteria</taxon>
        <taxon>Moraxellales</taxon>
        <taxon>Moraxellaceae</taxon>
        <taxon>Acinetobacter</taxon>
    </lineage>
</organism>
<accession>A0A1C4GVZ6</accession>
<feature type="transmembrane region" description="Helical" evidence="1">
    <location>
        <begin position="12"/>
        <end position="33"/>
    </location>
</feature>
<reference evidence="3 4" key="1">
    <citation type="submission" date="2016-08" db="EMBL/GenBank/DDBJ databases">
        <authorList>
            <person name="Seilhamer J.J."/>
        </authorList>
    </citation>
    <scope>NUCLEOTIDE SEQUENCE [LARGE SCALE GENOMIC DNA]</scope>
    <source>
        <strain evidence="3 4">ANC 4874</strain>
    </source>
</reference>
<gene>
    <name evidence="2" type="ORF">ACKVE0_07435</name>
    <name evidence="3" type="ORF">GA0116959_10763</name>
</gene>
<evidence type="ECO:0000313" key="2">
    <source>
        <dbReference type="EMBL" id="MFN0297359.1"/>
    </source>
</evidence>
<evidence type="ECO:0000313" key="3">
    <source>
        <dbReference type="EMBL" id="SCC72025.1"/>
    </source>
</evidence>
<keyword evidence="1" id="KW-0472">Membrane</keyword>
<dbReference type="AlphaFoldDB" id="A0A1C4GVZ6"/>
<dbReference type="RefSeq" id="WP_092719801.1">
    <property type="nucleotide sequence ID" value="NZ_FMBK01000007.1"/>
</dbReference>
<evidence type="ECO:0000313" key="5">
    <source>
        <dbReference type="Proteomes" id="UP001632339"/>
    </source>
</evidence>
<dbReference type="Proteomes" id="UP000243661">
    <property type="component" value="Unassembled WGS sequence"/>
</dbReference>
<reference evidence="2 5" key="2">
    <citation type="submission" date="2024-12" db="EMBL/GenBank/DDBJ databases">
        <title>C001-4G Acinetobacter sp. assembled genome.</title>
        <authorList>
            <person name="D'Arcy K."/>
            <person name="Kingdon A.D.H."/>
            <person name="Breen A."/>
            <person name="Mckeown C."/>
            <person name="Allman E."/>
            <person name="Sharma P."/>
            <person name="Mcleman A."/>
            <person name="Roberts A.P."/>
        </authorList>
    </citation>
    <scope>NUCLEOTIDE SEQUENCE [LARGE SCALE GENOMIC DNA]</scope>
    <source>
        <strain evidence="2 5">C1-4G</strain>
    </source>
</reference>
<name>A0A1C4GVZ6_9GAMM</name>
<dbReference type="EMBL" id="JBJXCW010000006">
    <property type="protein sequence ID" value="MFN0297359.1"/>
    <property type="molecule type" value="Genomic_DNA"/>
</dbReference>
<proteinExistence type="predicted"/>
<evidence type="ECO:0000256" key="1">
    <source>
        <dbReference type="SAM" id="Phobius"/>
    </source>
</evidence>
<sequence length="226" mass="25892">MWIFRSFKSLLLSFSAVVLLVSILFWLYLNIIASMQLSADRARIELPDSLPTKIHVGNYLETQSVGILDTQIHLNHQLLLPLTGRYLANLQFEVETPISVSVNYQTIVKIDQTLPLRATTDLVYQNKFLPQFPLSLDIPIQLEVPFQLKKTYAVPVKISFNGPVFFEFNEAVDLHVLHQFAPQLKINDPMTMRKIATFNATMYNQERNTTANLDMSMNVPIQSIRP</sequence>
<keyword evidence="5" id="KW-1185">Reference proteome</keyword>
<protein>
    <submittedName>
        <fullName evidence="3">Uncharacterized protein</fullName>
    </submittedName>
</protein>
<dbReference type="Proteomes" id="UP001632339">
    <property type="component" value="Unassembled WGS sequence"/>
</dbReference>
<dbReference type="EMBL" id="FMBK01000007">
    <property type="protein sequence ID" value="SCC72025.1"/>
    <property type="molecule type" value="Genomic_DNA"/>
</dbReference>
<keyword evidence="1" id="KW-0812">Transmembrane</keyword>
<keyword evidence="1" id="KW-1133">Transmembrane helix</keyword>
<dbReference type="OrthoDB" id="6709355at2"/>
<evidence type="ECO:0000313" key="4">
    <source>
        <dbReference type="Proteomes" id="UP000243661"/>
    </source>
</evidence>